<gene>
    <name evidence="3" type="ORF">JKP88DRAFT_241255</name>
</gene>
<dbReference type="Pfam" id="PF00134">
    <property type="entry name" value="Cyclin_N"/>
    <property type="match status" value="1"/>
</dbReference>
<evidence type="ECO:0000313" key="3">
    <source>
        <dbReference type="EMBL" id="KAG5182969.1"/>
    </source>
</evidence>
<keyword evidence="4" id="KW-1185">Reference proteome</keyword>
<evidence type="ECO:0000256" key="1">
    <source>
        <dbReference type="SAM" id="MobiDB-lite"/>
    </source>
</evidence>
<proteinExistence type="predicted"/>
<protein>
    <recommendedName>
        <fullName evidence="2">Cyclin N-terminal domain-containing protein</fullName>
    </recommendedName>
</protein>
<dbReference type="SUPFAM" id="SSF47954">
    <property type="entry name" value="Cyclin-like"/>
    <property type="match status" value="1"/>
</dbReference>
<evidence type="ECO:0000313" key="4">
    <source>
        <dbReference type="Proteomes" id="UP000664859"/>
    </source>
</evidence>
<dbReference type="InterPro" id="IPR036915">
    <property type="entry name" value="Cyclin-like_sf"/>
</dbReference>
<sequence length="414" mass="46917">MINSASAMSRKQQRQQQLQRKKQRSIPNTPAAVPELIIKVWHNLAAQQLLPKAGWSLCRDLNPIRPDTVVSLDPTITIPFANRILSNPSVRFLEIRGKFEDAKCRKTRSTGPITLPPGLRSLVLISFHGQLDWETHAASLKSCFREFYTTGDQHPLIAQVAAYSSTRTGGGFEMRAIEARYSTRCYLSGDDEQQRRFMEIDWLHMIATAKKVHVSTHHRAIHIFECHCSVNSVDGDDLRLVSSAALRTAMKICEGKAFSAAAWNLFVRQGHTSQQMEEMEAVIEKMPFRIRAPTMWTFLSRAVNSIRRLKPPTVALHRLYYYIQRSFACQVFLQFDRATVVKGLLCMSLAKSGFERGETSDIALCKCCGLMALVLKKCIDVQMRDSVHRVYATNVYSRVALEPPPFPCPAYKPK</sequence>
<feature type="region of interest" description="Disordered" evidence="1">
    <location>
        <begin position="1"/>
        <end position="27"/>
    </location>
</feature>
<organism evidence="3 4">
    <name type="scientific">Tribonema minus</name>
    <dbReference type="NCBI Taxonomy" id="303371"/>
    <lineage>
        <taxon>Eukaryota</taxon>
        <taxon>Sar</taxon>
        <taxon>Stramenopiles</taxon>
        <taxon>Ochrophyta</taxon>
        <taxon>PX clade</taxon>
        <taxon>Xanthophyceae</taxon>
        <taxon>Tribonematales</taxon>
        <taxon>Tribonemataceae</taxon>
        <taxon>Tribonema</taxon>
    </lineage>
</organism>
<reference evidence="3" key="1">
    <citation type="submission" date="2021-02" db="EMBL/GenBank/DDBJ databases">
        <title>First Annotated Genome of the Yellow-green Alga Tribonema minus.</title>
        <authorList>
            <person name="Mahan K.M."/>
        </authorList>
    </citation>
    <scope>NUCLEOTIDE SEQUENCE</scope>
    <source>
        <strain evidence="3">UTEX B ZZ1240</strain>
    </source>
</reference>
<name>A0A835YY65_9STRA</name>
<dbReference type="Gene3D" id="1.10.472.10">
    <property type="entry name" value="Cyclin-like"/>
    <property type="match status" value="2"/>
</dbReference>
<feature type="domain" description="Cyclin N-terminal" evidence="2">
    <location>
        <begin position="183"/>
        <end position="283"/>
    </location>
</feature>
<dbReference type="InterPro" id="IPR006671">
    <property type="entry name" value="Cyclin_N"/>
</dbReference>
<evidence type="ECO:0000259" key="2">
    <source>
        <dbReference type="Pfam" id="PF00134"/>
    </source>
</evidence>
<dbReference type="AlphaFoldDB" id="A0A835YY65"/>
<comment type="caution">
    <text evidence="3">The sequence shown here is derived from an EMBL/GenBank/DDBJ whole genome shotgun (WGS) entry which is preliminary data.</text>
</comment>
<accession>A0A835YY65</accession>
<dbReference type="EMBL" id="JAFCMP010000223">
    <property type="protein sequence ID" value="KAG5182969.1"/>
    <property type="molecule type" value="Genomic_DNA"/>
</dbReference>
<dbReference type="CDD" id="cd00043">
    <property type="entry name" value="CYCLIN_SF"/>
    <property type="match status" value="1"/>
</dbReference>
<dbReference type="Proteomes" id="UP000664859">
    <property type="component" value="Unassembled WGS sequence"/>
</dbReference>